<proteinExistence type="inferred from homology"/>
<dbReference type="InterPro" id="IPR021765">
    <property type="entry name" value="UstYa-like"/>
</dbReference>
<protein>
    <submittedName>
        <fullName evidence="3">Tat pathway signal sequence</fullName>
    </submittedName>
</protein>
<evidence type="ECO:0000313" key="4">
    <source>
        <dbReference type="Proteomes" id="UP000620124"/>
    </source>
</evidence>
<evidence type="ECO:0000256" key="2">
    <source>
        <dbReference type="ARBA" id="ARBA00035112"/>
    </source>
</evidence>
<dbReference type="EMBL" id="JACAZI010000009">
    <property type="protein sequence ID" value="KAF7352058.1"/>
    <property type="molecule type" value="Genomic_DNA"/>
</dbReference>
<comment type="caution">
    <text evidence="3">The sequence shown here is derived from an EMBL/GenBank/DDBJ whole genome shotgun (WGS) entry which is preliminary data.</text>
</comment>
<accession>A0A8H6Y2F2</accession>
<dbReference type="Pfam" id="PF11807">
    <property type="entry name" value="UstYa"/>
    <property type="match status" value="1"/>
</dbReference>
<dbReference type="Proteomes" id="UP000620124">
    <property type="component" value="Unassembled WGS sequence"/>
</dbReference>
<dbReference type="PANTHER" id="PTHR33365">
    <property type="entry name" value="YALI0B05434P"/>
    <property type="match status" value="1"/>
</dbReference>
<dbReference type="PANTHER" id="PTHR33365:SF4">
    <property type="entry name" value="CYCLOCHLOROTINE BIOSYNTHESIS PROTEIN O"/>
    <property type="match status" value="1"/>
</dbReference>
<reference evidence="3" key="1">
    <citation type="submission" date="2020-05" db="EMBL/GenBank/DDBJ databases">
        <title>Mycena genomes resolve the evolution of fungal bioluminescence.</title>
        <authorList>
            <person name="Tsai I.J."/>
        </authorList>
    </citation>
    <scope>NUCLEOTIDE SEQUENCE</scope>
    <source>
        <strain evidence="3">CCC161011</strain>
    </source>
</reference>
<gene>
    <name evidence="3" type="ORF">MVEN_01168400</name>
</gene>
<keyword evidence="4" id="KW-1185">Reference proteome</keyword>
<evidence type="ECO:0000256" key="1">
    <source>
        <dbReference type="ARBA" id="ARBA00004685"/>
    </source>
</evidence>
<dbReference type="OrthoDB" id="3053098at2759"/>
<name>A0A8H6Y2F2_9AGAR</name>
<dbReference type="AlphaFoldDB" id="A0A8H6Y2F2"/>
<comment type="pathway">
    <text evidence="1">Mycotoxin biosynthesis.</text>
</comment>
<sequence>MAPYHPLSSDDEVTSFLPKSRDEFSHRPNLKSCRELRGARSWIIGVSSCLNFILVVALVVSTRPLELPQYSSSVLYSPAQDAISYSLTLFSHSDATIDSTFRGAGPDVDKAWQELYGFGPSILTEDEAKKLLNSTDPILVADQETHSVVLAVFHDLHCLNLARMSLYPDHYNSPALKAILTPHHLGHCIEMLRQSIQCISDISPLPARTGHYTNGLLYNYKANIPHMCRDFGKVKEWASARTGTDEFEKAYLTRHIWGSPPSQ</sequence>
<evidence type="ECO:0000313" key="3">
    <source>
        <dbReference type="EMBL" id="KAF7352058.1"/>
    </source>
</evidence>
<comment type="similarity">
    <text evidence="2">Belongs to the ustYa family.</text>
</comment>
<organism evidence="3 4">
    <name type="scientific">Mycena venus</name>
    <dbReference type="NCBI Taxonomy" id="2733690"/>
    <lineage>
        <taxon>Eukaryota</taxon>
        <taxon>Fungi</taxon>
        <taxon>Dikarya</taxon>
        <taxon>Basidiomycota</taxon>
        <taxon>Agaricomycotina</taxon>
        <taxon>Agaricomycetes</taxon>
        <taxon>Agaricomycetidae</taxon>
        <taxon>Agaricales</taxon>
        <taxon>Marasmiineae</taxon>
        <taxon>Mycenaceae</taxon>
        <taxon>Mycena</taxon>
    </lineage>
</organism>
<dbReference type="GO" id="GO:0043386">
    <property type="term" value="P:mycotoxin biosynthetic process"/>
    <property type="evidence" value="ECO:0007669"/>
    <property type="project" value="InterPro"/>
</dbReference>